<feature type="binding site" evidence="9">
    <location>
        <position position="24"/>
    </location>
    <ligand>
        <name>Mg(2+)</name>
        <dbReference type="ChEBI" id="CHEBI:18420"/>
    </ligand>
</feature>
<evidence type="ECO:0000256" key="4">
    <source>
        <dbReference type="ARBA" id="ARBA00022842"/>
    </source>
</evidence>
<dbReference type="NCBIfam" id="TIGR01768">
    <property type="entry name" value="GGGP-family"/>
    <property type="match status" value="1"/>
</dbReference>
<dbReference type="HAMAP" id="MF_00112">
    <property type="entry name" value="GGGP_HepGP_synthase"/>
    <property type="match status" value="1"/>
</dbReference>
<comment type="catalytic activity">
    <reaction evidence="8 9">
        <text>sn-glycerol 1-phosphate + (2E,6E,10E)-geranylgeranyl diphosphate = sn-3-O-(geranylgeranyl)glycerol 1-phosphate + diphosphate</text>
        <dbReference type="Rhea" id="RHEA:23404"/>
        <dbReference type="ChEBI" id="CHEBI:33019"/>
        <dbReference type="ChEBI" id="CHEBI:57677"/>
        <dbReference type="ChEBI" id="CHEBI:57685"/>
        <dbReference type="ChEBI" id="CHEBI:58756"/>
        <dbReference type="EC" id="2.5.1.41"/>
    </reaction>
</comment>
<comment type="caution">
    <text evidence="9">Lacks conserved residue(s) required for the propagation of feature annotation.</text>
</comment>
<dbReference type="GO" id="GO:0047294">
    <property type="term" value="F:phosphoglycerol geranylgeranyltransferase activity"/>
    <property type="evidence" value="ECO:0007669"/>
    <property type="project" value="UniProtKB-UniRule"/>
</dbReference>
<comment type="cofactor">
    <cofactor evidence="9">
        <name>Mg(2+)</name>
        <dbReference type="ChEBI" id="CHEBI:18420"/>
    </cofactor>
</comment>
<dbReference type="Gene3D" id="3.20.20.390">
    <property type="entry name" value="FMN-linked oxidoreductases"/>
    <property type="match status" value="1"/>
</dbReference>
<dbReference type="PANTHER" id="PTHR40029:SF2">
    <property type="entry name" value="HEPTAPRENYLGLYCERYL PHOSPHATE SYNTHASE"/>
    <property type="match status" value="1"/>
</dbReference>
<dbReference type="OrthoDB" id="7409at2157"/>
<evidence type="ECO:0000256" key="3">
    <source>
        <dbReference type="ARBA" id="ARBA00022723"/>
    </source>
</evidence>
<dbReference type="STRING" id="633148.Tagg_0823"/>
<dbReference type="KEGG" id="tag:Tagg_0823"/>
<dbReference type="InterPro" id="IPR010946">
    <property type="entry name" value="GGGP_synth"/>
</dbReference>
<evidence type="ECO:0000256" key="5">
    <source>
        <dbReference type="ARBA" id="ARBA00023098"/>
    </source>
</evidence>
<dbReference type="InterPro" id="IPR039074">
    <property type="entry name" value="GGGP/HepGP_synthase_I"/>
</dbReference>
<sequence length="246" mass="26189">MGRVHEYITGKIARGEKLHFTLVDPDKPFTREGLEKTAKLMAEAGTDAFLIGGSIGVTPEEAGEAAGVLKETGLPVIVFPGNINCLTPRADAVLFMVLMNSNEPYYLMMAQVAAAPLVKKYGLEPLPTGYIVVYPDTAVSHMGRVQPIPVGKPEVVLAYALAGEMMGFKYIYLEAGSGSQQTVPPSFPAIVKKYTGLVTIVGGGIRSPEQAREMVKSGADVIVTGTIVEKDPELAVKIVKAVKSPQ</sequence>
<feature type="binding site" evidence="9">
    <location>
        <begin position="225"/>
        <end position="226"/>
    </location>
    <ligand>
        <name>sn-glycerol 1-phosphate</name>
        <dbReference type="ChEBI" id="CHEBI:57685"/>
    </ligand>
</feature>
<comment type="subcellular location">
    <subcellularLocation>
        <location evidence="9">Cytoplasm</location>
    </subcellularLocation>
</comment>
<keyword evidence="9" id="KW-0963">Cytoplasm</keyword>
<dbReference type="RefSeq" id="WP_013129689.1">
    <property type="nucleotide sequence ID" value="NC_014160.1"/>
</dbReference>
<keyword evidence="6 9" id="KW-0594">Phospholipid biosynthesis</keyword>
<reference evidence="10 11" key="1">
    <citation type="journal article" date="2010" name="Stand. Genomic Sci.">
        <title>Complete genome sequence of Thermosphaera aggregans type strain (M11TL).</title>
        <authorList>
            <person name="Spring S."/>
            <person name="Rachel R."/>
            <person name="Lapidus A."/>
            <person name="Davenport K."/>
            <person name="Tice H."/>
            <person name="Copeland A."/>
            <person name="Cheng J.F."/>
            <person name="Lucas S."/>
            <person name="Chen F."/>
            <person name="Nolan M."/>
            <person name="Bruce D."/>
            <person name="Goodwin L."/>
            <person name="Pitluck S."/>
            <person name="Ivanova N."/>
            <person name="Mavromatis K."/>
            <person name="Ovchinnikova G."/>
            <person name="Pati A."/>
            <person name="Chen A."/>
            <person name="Palaniappan K."/>
            <person name="Land M."/>
            <person name="Hauser L."/>
            <person name="Chang Y.J."/>
            <person name="Jeffries C.C."/>
            <person name="Brettin T."/>
            <person name="Detter J.C."/>
            <person name="Tapia R."/>
            <person name="Han C."/>
            <person name="Heimerl T."/>
            <person name="Weikl F."/>
            <person name="Brambilla E."/>
            <person name="Goker M."/>
            <person name="Bristow J."/>
            <person name="Eisen J.A."/>
            <person name="Markowitz V."/>
            <person name="Hugenholtz P."/>
            <person name="Kyrpides N.C."/>
            <person name="Klenk H.P."/>
        </authorList>
    </citation>
    <scope>NUCLEOTIDE SEQUENCE [LARGE SCALE GENOMIC DNA]</scope>
    <source>
        <strain evidence="11">DSM 11486 / M11TL</strain>
    </source>
</reference>
<dbReference type="eggNOG" id="arCOG01085">
    <property type="taxonomic scope" value="Archaea"/>
</dbReference>
<dbReference type="CDD" id="cd02812">
    <property type="entry name" value="PcrB_like"/>
    <property type="match status" value="1"/>
</dbReference>
<gene>
    <name evidence="10" type="ordered locus">Tagg_0823</name>
</gene>
<evidence type="ECO:0000313" key="11">
    <source>
        <dbReference type="Proteomes" id="UP000002376"/>
    </source>
</evidence>
<keyword evidence="5 9" id="KW-0443">Lipid metabolism</keyword>
<comment type="similarity">
    <text evidence="9">Belongs to the GGGP/HepGP synthase family. Group II subfamily.</text>
</comment>
<accession>D5U1U6</accession>
<evidence type="ECO:0000256" key="1">
    <source>
        <dbReference type="ARBA" id="ARBA00022516"/>
    </source>
</evidence>
<reference key="3">
    <citation type="submission" date="2010-02" db="EMBL/GenBank/DDBJ databases">
        <title>Complete genome sequence of Thermosphaera aggregans type strain (M11TL).</title>
        <authorList>
            <consortium name="US DOE Joint Genome Institute (JGI-PGF)"/>
            <person name="Spring S."/>
            <person name="Lapidus A."/>
            <person name="Munk C."/>
            <person name="Schroeder M."/>
            <person name="Glavina Del Rio T."/>
            <person name="Tice H."/>
            <person name="Copeland A."/>
            <person name="Cheng J.-F."/>
            <person name="Lucas S."/>
            <person name="Chen F."/>
            <person name="Nolan M."/>
            <person name="Bruce D."/>
            <person name="Goodwin L."/>
            <person name="Pitluck S."/>
            <person name="Ivanova N."/>
            <person name="Mavromatis K."/>
            <person name="Ovchinnikova G."/>
            <person name="Pati A."/>
            <person name="Chen A."/>
            <person name="Palaniappan K."/>
            <person name="Land M."/>
            <person name="Hauser L."/>
            <person name="Chang Y.-J."/>
            <person name="Jeffries C.C."/>
            <person name="Brettin T."/>
            <person name="Detter J.C."/>
            <person name="Tapia R."/>
            <person name="Han C."/>
            <person name="Chain P."/>
            <person name="Heimerl T."/>
            <person name="Weik F."/>
            <person name="Goker M."/>
            <person name="Rachel R."/>
            <person name="Bristow J."/>
            <person name="Eisen J.A."/>
            <person name="Markowitz V."/>
            <person name="Hugenholtz P."/>
            <person name="Kyrpides N.C."/>
            <person name="Klenk H.-P."/>
        </authorList>
    </citation>
    <scope>NUCLEOTIDE SEQUENCE</scope>
    <source>
        <strain>DSM 11486</strain>
    </source>
</reference>
<comment type="pathway">
    <text evidence="9">Membrane lipid metabolism; glycerophospholipid metabolism.</text>
</comment>
<name>D5U1U6_THEAM</name>
<keyword evidence="2 9" id="KW-0808">Transferase</keyword>
<feature type="binding site" evidence="9">
    <location>
        <begin position="172"/>
        <end position="178"/>
    </location>
    <ligand>
        <name>sn-glycerol 1-phosphate</name>
        <dbReference type="ChEBI" id="CHEBI:57685"/>
    </ligand>
</feature>
<evidence type="ECO:0000256" key="7">
    <source>
        <dbReference type="ARBA" id="ARBA00023264"/>
    </source>
</evidence>
<dbReference type="EC" id="2.5.1.41" evidence="9"/>
<evidence type="ECO:0000256" key="8">
    <source>
        <dbReference type="ARBA" id="ARBA00047288"/>
    </source>
</evidence>
<protein>
    <recommendedName>
        <fullName evidence="9">Geranylgeranylglyceryl phosphate synthase</fullName>
        <shortName evidence="9">GGGP synthase</shortName>
        <shortName evidence="9">GGGPS</shortName>
        <ecNumber evidence="9">2.5.1.41</ecNumber>
    </recommendedName>
    <alternativeName>
        <fullName evidence="9">(S)-3-O-geranylgeranylglyceryl phosphate synthase</fullName>
    </alternativeName>
    <alternativeName>
        <fullName evidence="9">Phosphoglycerol geranylgeranyltransferase</fullName>
    </alternativeName>
</protein>
<organism evidence="10 11">
    <name type="scientific">Thermosphaera aggregans (strain DSM 11486 / M11TL)</name>
    <dbReference type="NCBI Taxonomy" id="633148"/>
    <lineage>
        <taxon>Archaea</taxon>
        <taxon>Thermoproteota</taxon>
        <taxon>Thermoprotei</taxon>
        <taxon>Desulfurococcales</taxon>
        <taxon>Desulfurococcaceae</taxon>
        <taxon>Thermosphaera</taxon>
    </lineage>
</organism>
<reference evidence="11" key="2">
    <citation type="journal article" date="2010" name="Stand. Genomic Sci.">
        <title>Complete genome sequence of Thermosphaera aggregans type strain (M11TLT).</title>
        <authorList>
            <person name="Spring S."/>
            <person name="Rachel R."/>
            <person name="Lapidus A."/>
            <person name="Davenport K."/>
            <person name="Tice H."/>
            <person name="Copeland A."/>
            <person name="Cheng J.-F."/>
            <person name="Lucas S."/>
            <person name="Chen F."/>
            <person name="Nolan M."/>
            <person name="Bruce D."/>
            <person name="Goodwin L."/>
            <person name="Pitluck S."/>
            <person name="Ivanova N."/>
            <person name="Mavromatis K."/>
            <person name="Ovchinnikova G."/>
            <person name="Pati A."/>
            <person name="Chen A."/>
            <person name="Palaniappan K."/>
            <person name="Land M."/>
            <person name="Hauser L."/>
            <person name="Chang Y.-J."/>
            <person name="Jeffries C.C."/>
            <person name="Brettin T."/>
            <person name="Detter J.C."/>
            <person name="Tapia R."/>
            <person name="Han C."/>
            <person name="Heimerl T."/>
            <person name="Weikl F."/>
            <person name="Brambilla E."/>
            <person name="Goker M."/>
            <person name="Bristow J."/>
            <person name="Eisen J.A."/>
            <person name="Markowitz V."/>
            <person name="Hugenholtz P."/>
            <person name="Kyrpides N.C."/>
            <person name="Klenk H.-P."/>
        </authorList>
    </citation>
    <scope>NUCLEOTIDE SEQUENCE [LARGE SCALE GENOMIC DNA]</scope>
    <source>
        <strain evidence="11">DSM 11486 / M11TL</strain>
    </source>
</reference>
<evidence type="ECO:0000256" key="2">
    <source>
        <dbReference type="ARBA" id="ARBA00022679"/>
    </source>
</evidence>
<keyword evidence="7 9" id="KW-1208">Phospholipid metabolism</keyword>
<comment type="function">
    <text evidence="9">Prenyltransferase that catalyzes the transfer of the geranylgeranyl moiety of geranylgeranyl diphosphate (GGPP) to the C3 hydroxyl of sn-glycerol-1-phosphate (G1P). This reaction is the first ether-bond-formation step in the biosynthesis of archaeal membrane lipids.</text>
</comment>
<feature type="binding site" evidence="9">
    <location>
        <begin position="203"/>
        <end position="204"/>
    </location>
    <ligand>
        <name>sn-glycerol 1-phosphate</name>
        <dbReference type="ChEBI" id="CHEBI:57685"/>
    </ligand>
</feature>
<feature type="binding site" evidence="9">
    <location>
        <position position="54"/>
    </location>
    <ligand>
        <name>Mg(2+)</name>
        <dbReference type="ChEBI" id="CHEBI:18420"/>
    </ligand>
</feature>
<dbReference type="GO" id="GO:0046474">
    <property type="term" value="P:glycerophospholipid biosynthetic process"/>
    <property type="evidence" value="ECO:0007669"/>
    <property type="project" value="UniProtKB-UniRule"/>
</dbReference>
<dbReference type="GO" id="GO:0120536">
    <property type="term" value="F:heptaprenylglyceryl phosphate synthase activity"/>
    <property type="evidence" value="ECO:0007669"/>
    <property type="project" value="UniProtKB-ARBA"/>
</dbReference>
<dbReference type="SUPFAM" id="SSF51395">
    <property type="entry name" value="FMN-linked oxidoreductases"/>
    <property type="match status" value="1"/>
</dbReference>
<dbReference type="NCBIfam" id="NF003198">
    <property type="entry name" value="PRK04169.1-2"/>
    <property type="match status" value="1"/>
</dbReference>
<keyword evidence="4 9" id="KW-0460">Magnesium</keyword>
<dbReference type="AlphaFoldDB" id="D5U1U6"/>
<dbReference type="GeneID" id="9165839"/>
<dbReference type="GO" id="GO:0005737">
    <property type="term" value="C:cytoplasm"/>
    <property type="evidence" value="ECO:0007669"/>
    <property type="project" value="UniProtKB-SubCell"/>
</dbReference>
<dbReference type="Proteomes" id="UP000002376">
    <property type="component" value="Chromosome"/>
</dbReference>
<keyword evidence="11" id="KW-1185">Reference proteome</keyword>
<dbReference type="Pfam" id="PF01884">
    <property type="entry name" value="PcrB"/>
    <property type="match status" value="1"/>
</dbReference>
<dbReference type="InterPro" id="IPR038597">
    <property type="entry name" value="GGGP/HepGP_synthase_sf"/>
</dbReference>
<dbReference type="PANTHER" id="PTHR40029">
    <property type="match status" value="1"/>
</dbReference>
<dbReference type="UniPathway" id="UPA00940"/>
<dbReference type="GO" id="GO:0000287">
    <property type="term" value="F:magnesium ion binding"/>
    <property type="evidence" value="ECO:0007669"/>
    <property type="project" value="UniProtKB-UniRule"/>
</dbReference>
<keyword evidence="1 9" id="KW-0444">Lipid biosynthesis</keyword>
<dbReference type="InterPro" id="IPR008205">
    <property type="entry name" value="GGGP_HepGP_synthase"/>
</dbReference>
<dbReference type="EMBL" id="CP001939">
    <property type="protein sequence ID" value="ADG91096.1"/>
    <property type="molecule type" value="Genomic_DNA"/>
</dbReference>
<proteinExistence type="inferred from homology"/>
<evidence type="ECO:0000313" key="10">
    <source>
        <dbReference type="EMBL" id="ADG91096.1"/>
    </source>
</evidence>
<evidence type="ECO:0000256" key="9">
    <source>
        <dbReference type="HAMAP-Rule" id="MF_00112"/>
    </source>
</evidence>
<evidence type="ECO:0000256" key="6">
    <source>
        <dbReference type="ARBA" id="ARBA00023209"/>
    </source>
</evidence>
<dbReference type="HOGENOM" id="CLU_068610_0_0_2"/>
<keyword evidence="3 9" id="KW-0479">Metal-binding</keyword>
<dbReference type="NCBIfam" id="TIGR01769">
    <property type="entry name" value="GGGP"/>
    <property type="match status" value="1"/>
</dbReference>